<feature type="transmembrane region" description="Helical" evidence="2">
    <location>
        <begin position="52"/>
        <end position="72"/>
    </location>
</feature>
<dbReference type="SUPFAM" id="SSF103481">
    <property type="entry name" value="Multidrug resistance efflux transporter EmrE"/>
    <property type="match status" value="1"/>
</dbReference>
<dbReference type="Pfam" id="PF00892">
    <property type="entry name" value="EamA"/>
    <property type="match status" value="1"/>
</dbReference>
<organism evidence="4 5">
    <name type="scientific">Streptosporangium algeriense</name>
    <dbReference type="NCBI Taxonomy" id="1682748"/>
    <lineage>
        <taxon>Bacteria</taxon>
        <taxon>Bacillati</taxon>
        <taxon>Actinomycetota</taxon>
        <taxon>Actinomycetes</taxon>
        <taxon>Streptosporangiales</taxon>
        <taxon>Streptosporangiaceae</taxon>
        <taxon>Streptosporangium</taxon>
    </lineage>
</organism>
<feature type="non-terminal residue" evidence="4">
    <location>
        <position position="1"/>
    </location>
</feature>
<evidence type="ECO:0000259" key="3">
    <source>
        <dbReference type="Pfam" id="PF00892"/>
    </source>
</evidence>
<gene>
    <name evidence="4" type="ORF">ACFQ08_45285</name>
</gene>
<evidence type="ECO:0000313" key="4">
    <source>
        <dbReference type="EMBL" id="MFD0891812.1"/>
    </source>
</evidence>
<protein>
    <submittedName>
        <fullName evidence="4">EamA family transporter</fullName>
    </submittedName>
</protein>
<keyword evidence="2" id="KW-0812">Transmembrane</keyword>
<feature type="domain" description="EamA" evidence="3">
    <location>
        <begin position="5"/>
        <end position="71"/>
    </location>
</feature>
<evidence type="ECO:0000256" key="1">
    <source>
        <dbReference type="ARBA" id="ARBA00007362"/>
    </source>
</evidence>
<name>A0ABW3E8H8_9ACTN</name>
<comment type="caution">
    <text evidence="4">The sequence shown here is derived from an EMBL/GenBank/DDBJ whole genome shotgun (WGS) entry which is preliminary data.</text>
</comment>
<sequence>AMAHLSVVACALGFLARSFGQAHVPATPAAVILSAQPLWVSALAITLYGERLTWTVLVGGGLIALAMLLVLLPAGSADGRREVADA</sequence>
<dbReference type="InterPro" id="IPR037185">
    <property type="entry name" value="EmrE-like"/>
</dbReference>
<dbReference type="EMBL" id="JBHTHX010003506">
    <property type="protein sequence ID" value="MFD0891812.1"/>
    <property type="molecule type" value="Genomic_DNA"/>
</dbReference>
<keyword evidence="5" id="KW-1185">Reference proteome</keyword>
<evidence type="ECO:0000313" key="5">
    <source>
        <dbReference type="Proteomes" id="UP001597024"/>
    </source>
</evidence>
<comment type="similarity">
    <text evidence="1">Belongs to the EamA transporter family.</text>
</comment>
<evidence type="ECO:0000256" key="2">
    <source>
        <dbReference type="SAM" id="Phobius"/>
    </source>
</evidence>
<dbReference type="InterPro" id="IPR000620">
    <property type="entry name" value="EamA_dom"/>
</dbReference>
<dbReference type="Proteomes" id="UP001597024">
    <property type="component" value="Unassembled WGS sequence"/>
</dbReference>
<accession>A0ABW3E8H8</accession>
<proteinExistence type="inferred from homology"/>
<reference evidence="5" key="1">
    <citation type="journal article" date="2019" name="Int. J. Syst. Evol. Microbiol.">
        <title>The Global Catalogue of Microorganisms (GCM) 10K type strain sequencing project: providing services to taxonomists for standard genome sequencing and annotation.</title>
        <authorList>
            <consortium name="The Broad Institute Genomics Platform"/>
            <consortium name="The Broad Institute Genome Sequencing Center for Infectious Disease"/>
            <person name="Wu L."/>
            <person name="Ma J."/>
        </authorList>
    </citation>
    <scope>NUCLEOTIDE SEQUENCE [LARGE SCALE GENOMIC DNA]</scope>
    <source>
        <strain evidence="5">CCUG 62974</strain>
    </source>
</reference>
<keyword evidence="2" id="KW-1133">Transmembrane helix</keyword>
<keyword evidence="2" id="KW-0472">Membrane</keyword>